<proteinExistence type="predicted"/>
<evidence type="ECO:0000313" key="1">
    <source>
        <dbReference type="EMBL" id="CRI34039.1"/>
    </source>
</evidence>
<dbReference type="EMBL" id="CDMK01000001">
    <property type="protein sequence ID" value="CRI34039.1"/>
    <property type="molecule type" value="Genomic_DNA"/>
</dbReference>
<gene>
    <name evidence="1" type="ORF">HHE01_17250</name>
</gene>
<evidence type="ECO:0000313" key="2">
    <source>
        <dbReference type="Proteomes" id="UP000046090"/>
    </source>
</evidence>
<organism evidence="1 2">
    <name type="scientific">Helicobacter heilmannii</name>
    <dbReference type="NCBI Taxonomy" id="35817"/>
    <lineage>
        <taxon>Bacteria</taxon>
        <taxon>Pseudomonadati</taxon>
        <taxon>Campylobacterota</taxon>
        <taxon>Epsilonproteobacteria</taxon>
        <taxon>Campylobacterales</taxon>
        <taxon>Helicobacteraceae</taxon>
        <taxon>Helicobacter</taxon>
    </lineage>
</organism>
<dbReference type="AlphaFoldDB" id="A0A0K2Y8L9"/>
<protein>
    <submittedName>
        <fullName evidence="1">Uncharacterized protein</fullName>
    </submittedName>
</protein>
<accession>A0A0K2Y8L9</accession>
<name>A0A0K2Y8L9_HELHE</name>
<sequence>MESSAKEMVNRATKRFADRETTLTQEKQKLKTSNTELTTQLNELKTTNAALNTQLEELIAIIASTDKKQTAKELKALKEQARQQMIVVNNLFCEDKLFTKEDYAAIRALDADNLEKGAKEIASKVLDCFDRMLAHKEDKLWLSKDNMRLFLESLQENKITRLTQQLETPNKSSPLLKQPMLT</sequence>
<keyword evidence="2" id="KW-1185">Reference proteome</keyword>
<dbReference type="Proteomes" id="UP000046090">
    <property type="component" value="Unassembled WGS sequence"/>
</dbReference>
<reference evidence="2" key="1">
    <citation type="submission" date="2014-12" db="EMBL/GenBank/DDBJ databases">
        <authorList>
            <person name="Smet A."/>
        </authorList>
    </citation>
    <scope>NUCLEOTIDE SEQUENCE [LARGE SCALE GENOMIC DNA]</scope>
</reference>